<protein>
    <recommendedName>
        <fullName evidence="3">F-box domain-containing protein</fullName>
    </recommendedName>
</protein>
<dbReference type="SUPFAM" id="SSF52047">
    <property type="entry name" value="RNI-like"/>
    <property type="match status" value="1"/>
</dbReference>
<comment type="caution">
    <text evidence="1">The sequence shown here is derived from an EMBL/GenBank/DDBJ whole genome shotgun (WGS) entry which is preliminary data.</text>
</comment>
<proteinExistence type="predicted"/>
<evidence type="ECO:0000313" key="1">
    <source>
        <dbReference type="EMBL" id="KAJ7766612.1"/>
    </source>
</evidence>
<dbReference type="EMBL" id="JARKIB010000023">
    <property type="protein sequence ID" value="KAJ7766612.1"/>
    <property type="molecule type" value="Genomic_DNA"/>
</dbReference>
<dbReference type="AlphaFoldDB" id="A0AAD7JMT4"/>
<evidence type="ECO:0000313" key="2">
    <source>
        <dbReference type="Proteomes" id="UP001215598"/>
    </source>
</evidence>
<evidence type="ECO:0008006" key="3">
    <source>
        <dbReference type="Google" id="ProtNLM"/>
    </source>
</evidence>
<accession>A0AAD7JMT4</accession>
<name>A0AAD7JMT4_9AGAR</name>
<sequence length="438" mass="49196">MTLNDLQNDAPPLLCRICRRFREVAVSTPRLWTSLMFNVHTLSGAHFSAGAKRAYVDFWGLWLSRAGSLSLSVVWEGSGRVDLEDPLLSTIVGSSGQWRTLDISQTPDIWQDVSHNFLDSGSLAGKLPLLEELTLVAPTAVILPDAPKLRVLYLELAPFTPMTTSFSQIQLPWHQLANVRVGWSDIPLFGEILRNSTNLLQASFGLHRGEPPALPVSIIGHGRLQRLALKMTADDVVGDRDQQAIPLTILDWLEMPHLTELIVVLPYRPLVGTLTPLVSFLSHSALRLRTLALSLCYSPPARTIIMENMLECLKLASSLAHLKLKSSLMDMDDLFAWLVGDTDFLPRLETFDLVSAGSYSDSSLTPSLVVEMLCWRWVAVGITQLKSFRLVHYYPPKPPLASFLDLLKYDSEFQRLEREGMLLYTGHWTRDTDDFWSF</sequence>
<feature type="non-terminal residue" evidence="1">
    <location>
        <position position="1"/>
    </location>
</feature>
<organism evidence="1 2">
    <name type="scientific">Mycena metata</name>
    <dbReference type="NCBI Taxonomy" id="1033252"/>
    <lineage>
        <taxon>Eukaryota</taxon>
        <taxon>Fungi</taxon>
        <taxon>Dikarya</taxon>
        <taxon>Basidiomycota</taxon>
        <taxon>Agaricomycotina</taxon>
        <taxon>Agaricomycetes</taxon>
        <taxon>Agaricomycetidae</taxon>
        <taxon>Agaricales</taxon>
        <taxon>Marasmiineae</taxon>
        <taxon>Mycenaceae</taxon>
        <taxon>Mycena</taxon>
    </lineage>
</organism>
<gene>
    <name evidence="1" type="ORF">B0H16DRAFT_1521999</name>
</gene>
<dbReference type="Proteomes" id="UP001215598">
    <property type="component" value="Unassembled WGS sequence"/>
</dbReference>
<reference evidence="1" key="1">
    <citation type="submission" date="2023-03" db="EMBL/GenBank/DDBJ databases">
        <title>Massive genome expansion in bonnet fungi (Mycena s.s.) driven by repeated elements and novel gene families across ecological guilds.</title>
        <authorList>
            <consortium name="Lawrence Berkeley National Laboratory"/>
            <person name="Harder C.B."/>
            <person name="Miyauchi S."/>
            <person name="Viragh M."/>
            <person name="Kuo A."/>
            <person name="Thoen E."/>
            <person name="Andreopoulos B."/>
            <person name="Lu D."/>
            <person name="Skrede I."/>
            <person name="Drula E."/>
            <person name="Henrissat B."/>
            <person name="Morin E."/>
            <person name="Kohler A."/>
            <person name="Barry K."/>
            <person name="LaButti K."/>
            <person name="Morin E."/>
            <person name="Salamov A."/>
            <person name="Lipzen A."/>
            <person name="Mereny Z."/>
            <person name="Hegedus B."/>
            <person name="Baldrian P."/>
            <person name="Stursova M."/>
            <person name="Weitz H."/>
            <person name="Taylor A."/>
            <person name="Grigoriev I.V."/>
            <person name="Nagy L.G."/>
            <person name="Martin F."/>
            <person name="Kauserud H."/>
        </authorList>
    </citation>
    <scope>NUCLEOTIDE SEQUENCE</scope>
    <source>
        <strain evidence="1">CBHHK182m</strain>
    </source>
</reference>
<keyword evidence="2" id="KW-1185">Reference proteome</keyword>